<evidence type="ECO:0000313" key="5">
    <source>
        <dbReference type="EMBL" id="JAB92128.1"/>
    </source>
</evidence>
<gene>
    <name evidence="5" type="primary">CYA1</name>
</gene>
<dbReference type="PANTHER" id="PTHR45627">
    <property type="entry name" value="ADENYLATE CYCLASE TYPE 1"/>
    <property type="match status" value="1"/>
</dbReference>
<evidence type="ECO:0000256" key="3">
    <source>
        <dbReference type="SAM" id="Phobius"/>
    </source>
</evidence>
<evidence type="ECO:0000256" key="2">
    <source>
        <dbReference type="ARBA" id="ARBA00023239"/>
    </source>
</evidence>
<name>W8B4X0_CERCA</name>
<keyword evidence="2" id="KW-0456">Lyase</keyword>
<dbReference type="EMBL" id="GAMC01014427">
    <property type="protein sequence ID" value="JAB92128.1"/>
    <property type="molecule type" value="mRNA"/>
</dbReference>
<evidence type="ECO:0000256" key="1">
    <source>
        <dbReference type="ARBA" id="ARBA00022741"/>
    </source>
</evidence>
<reference evidence="5" key="1">
    <citation type="submission" date="2013-07" db="EMBL/GenBank/DDBJ databases">
        <authorList>
            <person name="Geib S."/>
        </authorList>
    </citation>
    <scope>NUCLEOTIDE SEQUENCE</scope>
</reference>
<feature type="transmembrane region" description="Helical" evidence="3">
    <location>
        <begin position="97"/>
        <end position="117"/>
    </location>
</feature>
<proteinExistence type="evidence at transcript level"/>
<dbReference type="Pfam" id="PF16214">
    <property type="entry name" value="AC_N"/>
    <property type="match status" value="1"/>
</dbReference>
<keyword evidence="3" id="KW-0472">Membrane</keyword>
<feature type="transmembrane region" description="Helical" evidence="3">
    <location>
        <begin position="66"/>
        <end position="85"/>
    </location>
</feature>
<dbReference type="GO" id="GO:0006171">
    <property type="term" value="P:cAMP biosynthetic process"/>
    <property type="evidence" value="ECO:0007669"/>
    <property type="project" value="TreeGrafter"/>
</dbReference>
<dbReference type="AlphaFoldDB" id="W8B4X0"/>
<organism evidence="5">
    <name type="scientific">Ceratitis capitata</name>
    <name type="common">Mediterranean fruit fly</name>
    <name type="synonym">Tephritis capitata</name>
    <dbReference type="NCBI Taxonomy" id="7213"/>
    <lineage>
        <taxon>Eukaryota</taxon>
        <taxon>Metazoa</taxon>
        <taxon>Ecdysozoa</taxon>
        <taxon>Arthropoda</taxon>
        <taxon>Hexapoda</taxon>
        <taxon>Insecta</taxon>
        <taxon>Pterygota</taxon>
        <taxon>Neoptera</taxon>
        <taxon>Endopterygota</taxon>
        <taxon>Diptera</taxon>
        <taxon>Brachycera</taxon>
        <taxon>Muscomorpha</taxon>
        <taxon>Tephritoidea</taxon>
        <taxon>Tephritidae</taxon>
        <taxon>Ceratitis</taxon>
        <taxon>Ceratitis</taxon>
    </lineage>
</organism>
<reference evidence="5" key="2">
    <citation type="journal article" date="2014" name="BMC Genomics">
        <title>A genomic perspective to assessing quality of mass-reared SIT flies used in Mediterranean fruit fly (Ceratitis capitata) eradication in California.</title>
        <authorList>
            <person name="Calla B."/>
            <person name="Hall B."/>
            <person name="Hou S."/>
            <person name="Geib S.M."/>
        </authorList>
    </citation>
    <scope>NUCLEOTIDE SEQUENCE</scope>
</reference>
<feature type="domain" description="Adenylate cyclase N-terminal" evidence="4">
    <location>
        <begin position="16"/>
        <end position="112"/>
    </location>
</feature>
<sequence length="145" mass="16405">MDHAVKATRGRPWNTLRFENDELECLYQRYTLKLQRFSVLGVVALVVVLCGVMAALSLAYNNAPTFHNIFNSVVCLLFAIILILLQCRVIKDHHLPILCYGILLFAATICFVSMPTLGSVFPVDTKEVSKCINYVDEKTYISFKN</sequence>
<keyword evidence="1" id="KW-0547">Nucleotide-binding</keyword>
<evidence type="ECO:0000259" key="4">
    <source>
        <dbReference type="Pfam" id="PF16214"/>
    </source>
</evidence>
<dbReference type="GO" id="GO:0000166">
    <property type="term" value="F:nucleotide binding"/>
    <property type="evidence" value="ECO:0007669"/>
    <property type="project" value="UniProtKB-KW"/>
</dbReference>
<dbReference type="GO" id="GO:0005886">
    <property type="term" value="C:plasma membrane"/>
    <property type="evidence" value="ECO:0007669"/>
    <property type="project" value="TreeGrafter"/>
</dbReference>
<dbReference type="GO" id="GO:0004016">
    <property type="term" value="F:adenylate cyclase activity"/>
    <property type="evidence" value="ECO:0007669"/>
    <property type="project" value="TreeGrafter"/>
</dbReference>
<feature type="transmembrane region" description="Helical" evidence="3">
    <location>
        <begin position="37"/>
        <end position="60"/>
    </location>
</feature>
<keyword evidence="3" id="KW-1133">Transmembrane helix</keyword>
<accession>W8B4X0</accession>
<dbReference type="InterPro" id="IPR032628">
    <property type="entry name" value="AC_N"/>
</dbReference>
<dbReference type="PANTHER" id="PTHR45627:SF26">
    <property type="entry name" value="ADENYLATE CYCLASE TYPE 1"/>
    <property type="match status" value="1"/>
</dbReference>
<protein>
    <submittedName>
        <fullName evidence="5">Ca(2+)/calmodulin-responsive adenylate cyclase</fullName>
    </submittedName>
</protein>
<keyword evidence="3" id="KW-0812">Transmembrane</keyword>
<dbReference type="OrthoDB" id="6147412at2759"/>
<dbReference type="GO" id="GO:0007189">
    <property type="term" value="P:adenylate cyclase-activating G protein-coupled receptor signaling pathway"/>
    <property type="evidence" value="ECO:0007669"/>
    <property type="project" value="TreeGrafter"/>
</dbReference>